<dbReference type="AlphaFoldDB" id="A0A5B8LKX1"/>
<dbReference type="InterPro" id="IPR005119">
    <property type="entry name" value="LysR_subst-bd"/>
</dbReference>
<dbReference type="GO" id="GO:0003700">
    <property type="term" value="F:DNA-binding transcription factor activity"/>
    <property type="evidence" value="ECO:0007669"/>
    <property type="project" value="InterPro"/>
</dbReference>
<dbReference type="PANTHER" id="PTHR30537:SF26">
    <property type="entry name" value="GLYCINE CLEAVAGE SYSTEM TRANSCRIPTIONAL ACTIVATOR"/>
    <property type="match status" value="1"/>
</dbReference>
<proteinExistence type="inferred from homology"/>
<reference evidence="6 7" key="1">
    <citation type="submission" date="2019-07" db="EMBL/GenBank/DDBJ databases">
        <title>Full genome sequence of Sphingomonas sp. 4R-6-7(HKS19).</title>
        <authorList>
            <person name="Im W.-T."/>
        </authorList>
    </citation>
    <scope>NUCLEOTIDE SEQUENCE [LARGE SCALE GENOMIC DNA]</scope>
    <source>
        <strain evidence="6 7">HKS19</strain>
    </source>
</reference>
<evidence type="ECO:0000259" key="5">
    <source>
        <dbReference type="PROSITE" id="PS50931"/>
    </source>
</evidence>
<dbReference type="InterPro" id="IPR058163">
    <property type="entry name" value="LysR-type_TF_proteobact-type"/>
</dbReference>
<keyword evidence="3" id="KW-0238">DNA-binding</keyword>
<gene>
    <name evidence="6" type="ORF">FPZ24_15550</name>
</gene>
<protein>
    <submittedName>
        <fullName evidence="6">LysR family transcriptional regulator</fullName>
    </submittedName>
</protein>
<dbReference type="Gene3D" id="3.40.190.10">
    <property type="entry name" value="Periplasmic binding protein-like II"/>
    <property type="match status" value="2"/>
</dbReference>
<evidence type="ECO:0000256" key="3">
    <source>
        <dbReference type="ARBA" id="ARBA00023125"/>
    </source>
</evidence>
<dbReference type="PROSITE" id="PS50931">
    <property type="entry name" value="HTH_LYSR"/>
    <property type="match status" value="1"/>
</dbReference>
<evidence type="ECO:0000313" key="7">
    <source>
        <dbReference type="Proteomes" id="UP000315673"/>
    </source>
</evidence>
<dbReference type="Pfam" id="PF03466">
    <property type="entry name" value="LysR_substrate"/>
    <property type="match status" value="1"/>
</dbReference>
<dbReference type="EMBL" id="CP042306">
    <property type="protein sequence ID" value="QDZ08706.1"/>
    <property type="molecule type" value="Genomic_DNA"/>
</dbReference>
<feature type="domain" description="HTH lysR-type" evidence="5">
    <location>
        <begin position="6"/>
        <end position="63"/>
    </location>
</feature>
<dbReference type="PANTHER" id="PTHR30537">
    <property type="entry name" value="HTH-TYPE TRANSCRIPTIONAL REGULATOR"/>
    <property type="match status" value="1"/>
</dbReference>
<keyword evidence="2" id="KW-0805">Transcription regulation</keyword>
<dbReference type="GO" id="GO:0043565">
    <property type="term" value="F:sequence-specific DNA binding"/>
    <property type="evidence" value="ECO:0007669"/>
    <property type="project" value="TreeGrafter"/>
</dbReference>
<dbReference type="InterPro" id="IPR000847">
    <property type="entry name" value="LysR_HTH_N"/>
</dbReference>
<name>A0A5B8LKX1_9SPHN</name>
<comment type="similarity">
    <text evidence="1">Belongs to the LysR transcriptional regulatory family.</text>
</comment>
<evidence type="ECO:0000313" key="6">
    <source>
        <dbReference type="EMBL" id="QDZ08706.1"/>
    </source>
</evidence>
<dbReference type="SUPFAM" id="SSF53850">
    <property type="entry name" value="Periplasmic binding protein-like II"/>
    <property type="match status" value="1"/>
</dbReference>
<dbReference type="InterPro" id="IPR036388">
    <property type="entry name" value="WH-like_DNA-bd_sf"/>
</dbReference>
<dbReference type="Pfam" id="PF00126">
    <property type="entry name" value="HTH_1"/>
    <property type="match status" value="1"/>
</dbReference>
<keyword evidence="4" id="KW-0804">Transcription</keyword>
<evidence type="ECO:0000256" key="2">
    <source>
        <dbReference type="ARBA" id="ARBA00023015"/>
    </source>
</evidence>
<sequence length="303" mass="32350">MLDPLPPLASIRAFEAAARLGSFAAAARELGMSGAAVSYHVRRLERAIGVRLFERHARTVALTAPGETVAAEAMRTFAALRASFARAADMDAARLTVSVLPTFATSWLVPRLGGLSAVQPWLHVEIDVADEPRELGAGRFDVAIRNGHGDWPGLESHELFPALFVPLCAPDRLQEAQALADPAAPLPRLLGRRDWWTTWLAAGGRSAPGDAAFGTTLATEHLDIAAAIAGQGIAIGSPILFADDIAAARLVVPHPRIGRDGRTFWLTYPRVNARVPKIEAFRDWILSEAAKSRAACPGLADIA</sequence>
<organism evidence="6 7">
    <name type="scientific">Sphingomonas panacisoli</name>
    <dbReference type="NCBI Taxonomy" id="1813879"/>
    <lineage>
        <taxon>Bacteria</taxon>
        <taxon>Pseudomonadati</taxon>
        <taxon>Pseudomonadota</taxon>
        <taxon>Alphaproteobacteria</taxon>
        <taxon>Sphingomonadales</taxon>
        <taxon>Sphingomonadaceae</taxon>
        <taxon>Sphingomonas</taxon>
    </lineage>
</organism>
<dbReference type="GO" id="GO:0006351">
    <property type="term" value="P:DNA-templated transcription"/>
    <property type="evidence" value="ECO:0007669"/>
    <property type="project" value="TreeGrafter"/>
</dbReference>
<accession>A0A5B8LKX1</accession>
<dbReference type="Proteomes" id="UP000315673">
    <property type="component" value="Chromosome"/>
</dbReference>
<dbReference type="KEGG" id="spai:FPZ24_15550"/>
<dbReference type="PRINTS" id="PR00039">
    <property type="entry name" value="HTHLYSR"/>
</dbReference>
<keyword evidence="7" id="KW-1185">Reference proteome</keyword>
<evidence type="ECO:0000256" key="1">
    <source>
        <dbReference type="ARBA" id="ARBA00009437"/>
    </source>
</evidence>
<dbReference type="Gene3D" id="1.10.10.10">
    <property type="entry name" value="Winged helix-like DNA-binding domain superfamily/Winged helix DNA-binding domain"/>
    <property type="match status" value="1"/>
</dbReference>
<dbReference type="SUPFAM" id="SSF46785">
    <property type="entry name" value="Winged helix' DNA-binding domain"/>
    <property type="match status" value="1"/>
</dbReference>
<evidence type="ECO:0000256" key="4">
    <source>
        <dbReference type="ARBA" id="ARBA00023163"/>
    </source>
</evidence>
<dbReference type="RefSeq" id="WP_146573509.1">
    <property type="nucleotide sequence ID" value="NZ_CP042306.1"/>
</dbReference>
<dbReference type="OrthoDB" id="9813056at2"/>
<dbReference type="InterPro" id="IPR036390">
    <property type="entry name" value="WH_DNA-bd_sf"/>
</dbReference>